<dbReference type="Gene3D" id="1.20.1530.20">
    <property type="match status" value="1"/>
</dbReference>
<evidence type="ECO:0008006" key="4">
    <source>
        <dbReference type="Google" id="ProtNLM"/>
    </source>
</evidence>
<dbReference type="AlphaFoldDB" id="A0A7S1VPC9"/>
<evidence type="ECO:0000256" key="1">
    <source>
        <dbReference type="SAM" id="MobiDB-lite"/>
    </source>
</evidence>
<feature type="region of interest" description="Disordered" evidence="1">
    <location>
        <begin position="394"/>
        <end position="424"/>
    </location>
</feature>
<feature type="compositionally biased region" description="Polar residues" evidence="1">
    <location>
        <begin position="10"/>
        <end position="31"/>
    </location>
</feature>
<dbReference type="EMBL" id="HBGK01044787">
    <property type="protein sequence ID" value="CAD9304511.1"/>
    <property type="molecule type" value="Transcribed_RNA"/>
</dbReference>
<dbReference type="Pfam" id="PF13593">
    <property type="entry name" value="SBF_like"/>
    <property type="match status" value="1"/>
</dbReference>
<keyword evidence="2" id="KW-1133">Transmembrane helix</keyword>
<dbReference type="PANTHER" id="PTHR18640">
    <property type="entry name" value="SOLUTE CARRIER FAMILY 10 MEMBER 7"/>
    <property type="match status" value="1"/>
</dbReference>
<feature type="transmembrane region" description="Helical" evidence="2">
    <location>
        <begin position="226"/>
        <end position="243"/>
    </location>
</feature>
<feature type="transmembrane region" description="Helical" evidence="2">
    <location>
        <begin position="192"/>
        <end position="214"/>
    </location>
</feature>
<organism evidence="3">
    <name type="scientific">Grammatophora oceanica</name>
    <dbReference type="NCBI Taxonomy" id="210454"/>
    <lineage>
        <taxon>Eukaryota</taxon>
        <taxon>Sar</taxon>
        <taxon>Stramenopiles</taxon>
        <taxon>Ochrophyta</taxon>
        <taxon>Bacillariophyta</taxon>
        <taxon>Fragilariophyceae</taxon>
        <taxon>Fragilariophycidae</taxon>
        <taxon>Rhabdonematales</taxon>
        <taxon>Grammatophoraceae</taxon>
        <taxon>Grammatophora</taxon>
    </lineage>
</organism>
<dbReference type="InterPro" id="IPR038770">
    <property type="entry name" value="Na+/solute_symporter_sf"/>
</dbReference>
<dbReference type="InterPro" id="IPR016833">
    <property type="entry name" value="Put_Na-Bile_cotransptr"/>
</dbReference>
<dbReference type="GO" id="GO:0005886">
    <property type="term" value="C:plasma membrane"/>
    <property type="evidence" value="ECO:0007669"/>
    <property type="project" value="TreeGrafter"/>
</dbReference>
<feature type="region of interest" description="Disordered" evidence="1">
    <location>
        <begin position="1"/>
        <end position="54"/>
    </location>
</feature>
<feature type="transmembrane region" description="Helical" evidence="2">
    <location>
        <begin position="327"/>
        <end position="349"/>
    </location>
</feature>
<proteinExistence type="predicted"/>
<sequence length="436" mass="48053">MMAPRENDEQATTTEPSTVQFSVVMQPQNKQATTKTEDEAATKEEASETPSNKPSCLSCIIQFYWDNEFLILVVLAILIARAYPPLGADYLQPQITATWIAVVFIFIMAGLGLKTEEFTKALKQVYFNAFVQVFNFGVVSSIVFGFSRLMVEVGALDQALADGMVICGCLPLTVNMCLVLTKSAGGDEAAAIFNSAFGNMLGVFLSPVLILGYLGVTGDVDLLTTFYKLALRVVLPILIGQLLQKTSKHVVAFVKKYKKYFKKAQTYALVFIVYTVFCRTFAEEENQSQVGDIFLMILFQGIMLIISMVLAWLSLRLLFRSYPKLRVMGLFGCTHKTVAMGVPLINAIYENDPNVGLYTLPLLIWHPMQLVIGSALTPRLAAFVDREKERLGIVDEDDDGKQKSSTSSGECLEEGQGGISGEDVSASVKTLNRLQQ</sequence>
<evidence type="ECO:0000256" key="2">
    <source>
        <dbReference type="SAM" id="Phobius"/>
    </source>
</evidence>
<feature type="transmembrane region" description="Helical" evidence="2">
    <location>
        <begin position="125"/>
        <end position="147"/>
    </location>
</feature>
<reference evidence="3" key="1">
    <citation type="submission" date="2021-01" db="EMBL/GenBank/DDBJ databases">
        <authorList>
            <person name="Corre E."/>
            <person name="Pelletier E."/>
            <person name="Niang G."/>
            <person name="Scheremetjew M."/>
            <person name="Finn R."/>
            <person name="Kale V."/>
            <person name="Holt S."/>
            <person name="Cochrane G."/>
            <person name="Meng A."/>
            <person name="Brown T."/>
            <person name="Cohen L."/>
        </authorList>
    </citation>
    <scope>NUCLEOTIDE SEQUENCE</scope>
    <source>
        <strain evidence="3">CCMP 410</strain>
    </source>
</reference>
<name>A0A7S1VPC9_9STRA</name>
<feature type="transmembrane region" description="Helical" evidence="2">
    <location>
        <begin position="294"/>
        <end position="315"/>
    </location>
</feature>
<feature type="transmembrane region" description="Helical" evidence="2">
    <location>
        <begin position="95"/>
        <end position="113"/>
    </location>
</feature>
<feature type="transmembrane region" description="Helical" evidence="2">
    <location>
        <begin position="63"/>
        <end position="83"/>
    </location>
</feature>
<feature type="transmembrane region" description="Helical" evidence="2">
    <location>
        <begin position="159"/>
        <end position="180"/>
    </location>
</feature>
<feature type="transmembrane region" description="Helical" evidence="2">
    <location>
        <begin position="355"/>
        <end position="376"/>
    </location>
</feature>
<protein>
    <recommendedName>
        <fullName evidence="4">Sodium/bile acid cotransporter</fullName>
    </recommendedName>
</protein>
<keyword evidence="2" id="KW-0812">Transmembrane</keyword>
<gene>
    <name evidence="3" type="ORF">GOCE00092_LOCUS23545</name>
</gene>
<dbReference type="PANTHER" id="PTHR18640:SF5">
    <property type="entry name" value="SODIUM_BILE ACID COTRANSPORTER 7"/>
    <property type="match status" value="1"/>
</dbReference>
<accession>A0A7S1VPC9</accession>
<keyword evidence="2" id="KW-0472">Membrane</keyword>
<feature type="compositionally biased region" description="Basic and acidic residues" evidence="1">
    <location>
        <begin position="35"/>
        <end position="46"/>
    </location>
</feature>
<feature type="transmembrane region" description="Helical" evidence="2">
    <location>
        <begin position="264"/>
        <end position="282"/>
    </location>
</feature>
<evidence type="ECO:0000313" key="3">
    <source>
        <dbReference type="EMBL" id="CAD9304511.1"/>
    </source>
</evidence>